<keyword evidence="3 7" id="KW-0479">Metal-binding</keyword>
<dbReference type="InterPro" id="IPR036396">
    <property type="entry name" value="Cyt_P450_sf"/>
</dbReference>
<keyword evidence="6 7" id="KW-0503">Monooxygenase</keyword>
<dbReference type="InterPro" id="IPR017972">
    <property type="entry name" value="Cyt_P450_CS"/>
</dbReference>
<dbReference type="RefSeq" id="WP_207352329.1">
    <property type="nucleotide sequence ID" value="NZ_JAFMPY010000024.1"/>
</dbReference>
<dbReference type="PRINTS" id="PR00463">
    <property type="entry name" value="EP450I"/>
</dbReference>
<feature type="region of interest" description="Disordered" evidence="8">
    <location>
        <begin position="1"/>
        <end position="20"/>
    </location>
</feature>
<dbReference type="Pfam" id="PF00067">
    <property type="entry name" value="p450"/>
    <property type="match status" value="1"/>
</dbReference>
<keyword evidence="9" id="KW-1133">Transmembrane helix</keyword>
<keyword evidence="9" id="KW-0812">Transmembrane</keyword>
<protein>
    <submittedName>
        <fullName evidence="10">Cytochrome P450</fullName>
    </submittedName>
</protein>
<gene>
    <name evidence="10" type="ORF">J1C47_18795</name>
</gene>
<keyword evidence="5 7" id="KW-0408">Iron</keyword>
<proteinExistence type="inferred from homology"/>
<dbReference type="EMBL" id="JAFMPY010000024">
    <property type="protein sequence ID" value="MBO0905697.1"/>
    <property type="molecule type" value="Genomic_DNA"/>
</dbReference>
<sequence length="471" mass="53913">MNDRGEKFSPVLPKAQEAHPTHPLERIRGHLRSSLGLFLKGSYDFVGVSRHAIPKLPFVRRRELYNVRDPEVIREILVKRYREFPKGEMMERMMRKLSGYSIFVSNGEAWERHRRIVDQAFDNAGVRNVFGLMRDAADASIARLSADAGTGREIAIDAEMTHFAGDVIFRTIFSEPMSSDDARRIFSAFDAFQAIAFAQGMIGLVGVPIHWLWSNRRARRMAREIRDVLNGPLQRRLKAVREGRPVPTNDILSVLMTAEDPVTRTKFEGEELLDQIAMLFLAGHETSAAGLAWALYCLAHRLDTQVEMRAEARAVLGDRQPEFSDMKRLEKTRDVFREVLRLYPPIAYLSRDTEKPERLGDQEVPCGSPVVVPIWLMHRHTGYWQDANDFQPDRFTRPETREAQRCAYMPFSMGARVCVGAAFAMQEATLVLAEILRRFEIRPVAGHEPEPVSRLTVRSENGIRIFLDRPR</sequence>
<dbReference type="InterPro" id="IPR002401">
    <property type="entry name" value="Cyt_P450_E_grp-I"/>
</dbReference>
<accession>A0ABS3J7R8</accession>
<evidence type="ECO:0000256" key="1">
    <source>
        <dbReference type="ARBA" id="ARBA00010617"/>
    </source>
</evidence>
<dbReference type="PROSITE" id="PS00086">
    <property type="entry name" value="CYTOCHROME_P450"/>
    <property type="match status" value="1"/>
</dbReference>
<evidence type="ECO:0000256" key="9">
    <source>
        <dbReference type="SAM" id="Phobius"/>
    </source>
</evidence>
<evidence type="ECO:0000313" key="10">
    <source>
        <dbReference type="EMBL" id="MBO0905697.1"/>
    </source>
</evidence>
<keyword evidence="9" id="KW-0472">Membrane</keyword>
<dbReference type="SUPFAM" id="SSF48264">
    <property type="entry name" value="Cytochrome P450"/>
    <property type="match status" value="1"/>
</dbReference>
<comment type="similarity">
    <text evidence="1 7">Belongs to the cytochrome P450 family.</text>
</comment>
<keyword evidence="11" id="KW-1185">Reference proteome</keyword>
<evidence type="ECO:0000256" key="5">
    <source>
        <dbReference type="ARBA" id="ARBA00023004"/>
    </source>
</evidence>
<dbReference type="PANTHER" id="PTHR24291">
    <property type="entry name" value="CYTOCHROME P450 FAMILY 4"/>
    <property type="match status" value="1"/>
</dbReference>
<dbReference type="InterPro" id="IPR050196">
    <property type="entry name" value="Cytochrome_P450_Monoox"/>
</dbReference>
<reference evidence="10 11" key="1">
    <citation type="submission" date="2021-03" db="EMBL/GenBank/DDBJ databases">
        <title>Whole genome sequence of Jiella sp. MQZ13P-4.</title>
        <authorList>
            <person name="Tuo L."/>
        </authorList>
    </citation>
    <scope>NUCLEOTIDE SEQUENCE [LARGE SCALE GENOMIC DNA]</scope>
    <source>
        <strain evidence="10 11">MQZ13P-4</strain>
    </source>
</reference>
<keyword evidence="4 7" id="KW-0560">Oxidoreductase</keyword>
<evidence type="ECO:0000256" key="3">
    <source>
        <dbReference type="ARBA" id="ARBA00022723"/>
    </source>
</evidence>
<dbReference type="PANTHER" id="PTHR24291:SF50">
    <property type="entry name" value="BIFUNCTIONAL ALBAFLAVENONE MONOOXYGENASE_TERPENE SYNTHASE"/>
    <property type="match status" value="1"/>
</dbReference>
<feature type="transmembrane region" description="Helical" evidence="9">
    <location>
        <begin position="191"/>
        <end position="213"/>
    </location>
</feature>
<evidence type="ECO:0000256" key="7">
    <source>
        <dbReference type="RuleBase" id="RU000461"/>
    </source>
</evidence>
<evidence type="ECO:0000256" key="8">
    <source>
        <dbReference type="SAM" id="MobiDB-lite"/>
    </source>
</evidence>
<evidence type="ECO:0000313" key="11">
    <source>
        <dbReference type="Proteomes" id="UP000664288"/>
    </source>
</evidence>
<keyword evidence="2 7" id="KW-0349">Heme</keyword>
<organism evidence="10 11">
    <name type="scientific">Jiella sonneratiae</name>
    <dbReference type="NCBI Taxonomy" id="2816856"/>
    <lineage>
        <taxon>Bacteria</taxon>
        <taxon>Pseudomonadati</taxon>
        <taxon>Pseudomonadota</taxon>
        <taxon>Alphaproteobacteria</taxon>
        <taxon>Hyphomicrobiales</taxon>
        <taxon>Aurantimonadaceae</taxon>
        <taxon>Jiella</taxon>
    </lineage>
</organism>
<name>A0ABS3J7R8_9HYPH</name>
<evidence type="ECO:0000256" key="2">
    <source>
        <dbReference type="ARBA" id="ARBA00022617"/>
    </source>
</evidence>
<dbReference type="Proteomes" id="UP000664288">
    <property type="component" value="Unassembled WGS sequence"/>
</dbReference>
<evidence type="ECO:0000256" key="4">
    <source>
        <dbReference type="ARBA" id="ARBA00023002"/>
    </source>
</evidence>
<dbReference type="Gene3D" id="1.10.630.10">
    <property type="entry name" value="Cytochrome P450"/>
    <property type="match status" value="1"/>
</dbReference>
<dbReference type="PRINTS" id="PR00385">
    <property type="entry name" value="P450"/>
</dbReference>
<dbReference type="InterPro" id="IPR001128">
    <property type="entry name" value="Cyt_P450"/>
</dbReference>
<evidence type="ECO:0000256" key="6">
    <source>
        <dbReference type="ARBA" id="ARBA00023033"/>
    </source>
</evidence>
<comment type="caution">
    <text evidence="10">The sequence shown here is derived from an EMBL/GenBank/DDBJ whole genome shotgun (WGS) entry which is preliminary data.</text>
</comment>